<comment type="caution">
    <text evidence="3">The sequence shown here is derived from an EMBL/GenBank/DDBJ whole genome shotgun (WGS) entry which is preliminary data.</text>
</comment>
<dbReference type="PANTHER" id="PTHR35526:SF3">
    <property type="entry name" value="ANTI-SIGMA-F FACTOR RSBW"/>
    <property type="match status" value="1"/>
</dbReference>
<dbReference type="RefSeq" id="WP_043460213.1">
    <property type="nucleotide sequence ID" value="NZ_CP134822.1"/>
</dbReference>
<feature type="domain" description="Histidine kinase/HSP90-like ATPase" evidence="2">
    <location>
        <begin position="20"/>
        <end position="118"/>
    </location>
</feature>
<gene>
    <name evidence="3" type="ORF">SFRA_001340</name>
</gene>
<evidence type="ECO:0000313" key="4">
    <source>
        <dbReference type="Proteomes" id="UP000028058"/>
    </source>
</evidence>
<proteinExistence type="predicted"/>
<keyword evidence="1" id="KW-0808">Transferase</keyword>
<dbReference type="Pfam" id="PF13581">
    <property type="entry name" value="HATPase_c_2"/>
    <property type="match status" value="1"/>
</dbReference>
<dbReference type="InterPro" id="IPR050267">
    <property type="entry name" value="Anti-sigma-factor_SerPK"/>
</dbReference>
<evidence type="ECO:0000313" key="3">
    <source>
        <dbReference type="EMBL" id="RKM98917.1"/>
    </source>
</evidence>
<dbReference type="GO" id="GO:0005524">
    <property type="term" value="F:ATP binding"/>
    <property type="evidence" value="ECO:0007669"/>
    <property type="project" value="UniProtKB-KW"/>
</dbReference>
<dbReference type="AlphaFoldDB" id="A0A3R7ICH7"/>
<accession>A0A3R7ICH7</accession>
<keyword evidence="1" id="KW-0418">Kinase</keyword>
<dbReference type="EMBL" id="JNAD02000001">
    <property type="protein sequence ID" value="RKM98917.1"/>
    <property type="molecule type" value="Genomic_DNA"/>
</dbReference>
<reference evidence="3 4" key="1">
    <citation type="journal article" date="2014" name="Genome Announc.">
        <title>Draft Genome Sequence of Streptomyces fradiae ATCC 19609, a Strain Highly Sensitive to Antibiotics.</title>
        <authorList>
            <person name="Bekker O.B."/>
            <person name="Klimina K.M."/>
            <person name="Vatlin A.A."/>
            <person name="Zakharevich N.V."/>
            <person name="Kasianov A.S."/>
            <person name="Danilenko V.N."/>
        </authorList>
    </citation>
    <scope>NUCLEOTIDE SEQUENCE [LARGE SCALE GENOMIC DNA]</scope>
    <source>
        <strain evidence="3 4">ATCC 19609</strain>
    </source>
</reference>
<dbReference type="Gene3D" id="3.30.565.10">
    <property type="entry name" value="Histidine kinase-like ATPase, C-terminal domain"/>
    <property type="match status" value="1"/>
</dbReference>
<dbReference type="Proteomes" id="UP000028058">
    <property type="component" value="Unassembled WGS sequence"/>
</dbReference>
<keyword evidence="3" id="KW-0547">Nucleotide-binding</keyword>
<evidence type="ECO:0000259" key="2">
    <source>
        <dbReference type="Pfam" id="PF13581"/>
    </source>
</evidence>
<dbReference type="InterPro" id="IPR003594">
    <property type="entry name" value="HATPase_dom"/>
</dbReference>
<keyword evidence="1" id="KW-0723">Serine/threonine-protein kinase</keyword>
<keyword evidence="4" id="KW-1185">Reference proteome</keyword>
<sequence>MEPHTYALCCPPQITVPKIARDFVTSVLRSLDLRHITDSAALCTSELVTNSYVHTNRGGDSGSGIGSLLWLVVEPTLVRISVYDANPSAPAPRTARADDEGGRGLALVAALADAWGHVRGGPPGLGDRRGKGVWCELGTLRA</sequence>
<keyword evidence="3" id="KW-0067">ATP-binding</keyword>
<evidence type="ECO:0000256" key="1">
    <source>
        <dbReference type="ARBA" id="ARBA00022527"/>
    </source>
</evidence>
<dbReference type="PANTHER" id="PTHR35526">
    <property type="entry name" value="ANTI-SIGMA-F FACTOR RSBW-RELATED"/>
    <property type="match status" value="1"/>
</dbReference>
<dbReference type="GO" id="GO:0004674">
    <property type="term" value="F:protein serine/threonine kinase activity"/>
    <property type="evidence" value="ECO:0007669"/>
    <property type="project" value="UniProtKB-KW"/>
</dbReference>
<dbReference type="OrthoDB" id="4300989at2"/>
<organism evidence="3 4">
    <name type="scientific">Streptomyces xinghaiensis</name>
    <dbReference type="NCBI Taxonomy" id="1038928"/>
    <lineage>
        <taxon>Bacteria</taxon>
        <taxon>Bacillati</taxon>
        <taxon>Actinomycetota</taxon>
        <taxon>Actinomycetes</taxon>
        <taxon>Kitasatosporales</taxon>
        <taxon>Streptomycetaceae</taxon>
        <taxon>Streptomyces</taxon>
    </lineage>
</organism>
<name>A0A3R7ICH7_9ACTN</name>
<dbReference type="InterPro" id="IPR036890">
    <property type="entry name" value="HATPase_C_sf"/>
</dbReference>
<protein>
    <submittedName>
        <fullName evidence="3">ATP-binding protein</fullName>
    </submittedName>
</protein>